<keyword evidence="3" id="KW-0813">Transport</keyword>
<feature type="transmembrane region" description="Helical" evidence="8">
    <location>
        <begin position="305"/>
        <end position="329"/>
    </location>
</feature>
<protein>
    <submittedName>
        <fullName evidence="9">Uncharacterized protein</fullName>
    </submittedName>
</protein>
<evidence type="ECO:0000313" key="10">
    <source>
        <dbReference type="Proteomes" id="UP000030416"/>
    </source>
</evidence>
<feature type="transmembrane region" description="Helical" evidence="8">
    <location>
        <begin position="71"/>
        <end position="92"/>
    </location>
</feature>
<dbReference type="RefSeq" id="WP_036186452.1">
    <property type="nucleotide sequence ID" value="NZ_AVDA01000012.1"/>
</dbReference>
<dbReference type="InterPro" id="IPR004761">
    <property type="entry name" value="Spore_GerAB"/>
</dbReference>
<keyword evidence="4" id="KW-0309">Germination</keyword>
<dbReference type="eggNOG" id="COG0531">
    <property type="taxonomic scope" value="Bacteria"/>
</dbReference>
<evidence type="ECO:0000256" key="6">
    <source>
        <dbReference type="ARBA" id="ARBA00022989"/>
    </source>
</evidence>
<dbReference type="PANTHER" id="PTHR34975:SF2">
    <property type="entry name" value="SPORE GERMINATION PROTEIN A2"/>
    <property type="match status" value="1"/>
</dbReference>
<gene>
    <name evidence="9" type="ORF">CD29_11165</name>
</gene>
<comment type="similarity">
    <text evidence="2">Belongs to the amino acid-polyamine-organocation (APC) superfamily. Spore germination protein (SGP) (TC 2.A.3.9) family.</text>
</comment>
<evidence type="ECO:0000313" key="9">
    <source>
        <dbReference type="EMBL" id="KGR78276.1"/>
    </source>
</evidence>
<feature type="transmembrane region" description="Helical" evidence="8">
    <location>
        <begin position="145"/>
        <end position="168"/>
    </location>
</feature>
<evidence type="ECO:0000256" key="7">
    <source>
        <dbReference type="ARBA" id="ARBA00023136"/>
    </source>
</evidence>
<evidence type="ECO:0000256" key="1">
    <source>
        <dbReference type="ARBA" id="ARBA00004141"/>
    </source>
</evidence>
<keyword evidence="6 8" id="KW-1133">Transmembrane helix</keyword>
<keyword evidence="5 8" id="KW-0812">Transmembrane</keyword>
<dbReference type="GO" id="GO:0016020">
    <property type="term" value="C:membrane"/>
    <property type="evidence" value="ECO:0007669"/>
    <property type="project" value="UniProtKB-SubCell"/>
</dbReference>
<evidence type="ECO:0000256" key="4">
    <source>
        <dbReference type="ARBA" id="ARBA00022544"/>
    </source>
</evidence>
<dbReference type="AlphaFoldDB" id="A0A0A3I0E5"/>
<comment type="subcellular location">
    <subcellularLocation>
        <location evidence="1">Membrane</location>
        <topology evidence="1">Multi-pass membrane protein</topology>
    </subcellularLocation>
</comment>
<organism evidence="9 10">
    <name type="scientific">Ureibacillus manganicus DSM 26584</name>
    <dbReference type="NCBI Taxonomy" id="1384049"/>
    <lineage>
        <taxon>Bacteria</taxon>
        <taxon>Bacillati</taxon>
        <taxon>Bacillota</taxon>
        <taxon>Bacilli</taxon>
        <taxon>Bacillales</taxon>
        <taxon>Caryophanaceae</taxon>
        <taxon>Ureibacillus</taxon>
    </lineage>
</organism>
<feature type="transmembrane region" description="Helical" evidence="8">
    <location>
        <begin position="112"/>
        <end position="133"/>
    </location>
</feature>
<feature type="transmembrane region" description="Helical" evidence="8">
    <location>
        <begin position="218"/>
        <end position="239"/>
    </location>
</feature>
<dbReference type="Pfam" id="PF03845">
    <property type="entry name" value="Spore_permease"/>
    <property type="match status" value="1"/>
</dbReference>
<evidence type="ECO:0000256" key="8">
    <source>
        <dbReference type="SAM" id="Phobius"/>
    </source>
</evidence>
<feature type="transmembrane region" description="Helical" evidence="8">
    <location>
        <begin position="40"/>
        <end position="59"/>
    </location>
</feature>
<accession>A0A0A3I0E5</accession>
<reference evidence="9 10" key="1">
    <citation type="submission" date="2014-02" db="EMBL/GenBank/DDBJ databases">
        <title>Draft genome sequence of Lysinibacillus manganicus DSM 26584T.</title>
        <authorList>
            <person name="Zhang F."/>
            <person name="Wang G."/>
            <person name="Zhang L."/>
        </authorList>
    </citation>
    <scope>NUCLEOTIDE SEQUENCE [LARGE SCALE GENOMIC DNA]</scope>
    <source>
        <strain evidence="9 10">DSM 26584</strain>
    </source>
</reference>
<evidence type="ECO:0000256" key="5">
    <source>
        <dbReference type="ARBA" id="ARBA00022692"/>
    </source>
</evidence>
<keyword evidence="10" id="KW-1185">Reference proteome</keyword>
<comment type="caution">
    <text evidence="9">The sequence shown here is derived from an EMBL/GenBank/DDBJ whole genome shotgun (WGS) entry which is preliminary data.</text>
</comment>
<dbReference type="PANTHER" id="PTHR34975">
    <property type="entry name" value="SPORE GERMINATION PROTEIN A2"/>
    <property type="match status" value="1"/>
</dbReference>
<name>A0A0A3I0E5_9BACL</name>
<feature type="transmembrane region" description="Helical" evidence="8">
    <location>
        <begin position="335"/>
        <end position="354"/>
    </location>
</feature>
<dbReference type="STRING" id="1384049.CD29_11165"/>
<dbReference type="OrthoDB" id="2081904at2"/>
<dbReference type="EMBL" id="JPVN01000012">
    <property type="protein sequence ID" value="KGR78276.1"/>
    <property type="molecule type" value="Genomic_DNA"/>
</dbReference>
<evidence type="ECO:0000256" key="2">
    <source>
        <dbReference type="ARBA" id="ARBA00007998"/>
    </source>
</evidence>
<sequence length="362" mass="41115">MDNTKGKIGIREFLAIILITIGTKVTDNTPTSLFDKVGSAAWITVILMGLFSFIPIYLLTKLIIAYEDQNLIDIIFRLLGKYIGFFVIFLLWTTETYSIVINSATYADIIETMYFVKTPLFFTYIVLIGVAAYGAKKGLEFIGSAAWVSLIGLNIALFVVLILSILQGRFNYVYPILGNGIPEIMKESAMNASILGEFLYLGFIVTSLRSTNVYKKGIWIGFIYVTTVYMLALISYIMLFDYVSIVNLNYPFHETIRFIQLGFLTNVESLFLPFWLVASFLRFSFYLYISALLFGALFKIKQFNYLVPSIAILIVFLGLIPEAPVFTLINLRENFAYLTTPIFLFLPLILWITAKLKGELKK</sequence>
<keyword evidence="7 8" id="KW-0472">Membrane</keyword>
<evidence type="ECO:0000256" key="3">
    <source>
        <dbReference type="ARBA" id="ARBA00022448"/>
    </source>
</evidence>
<dbReference type="Proteomes" id="UP000030416">
    <property type="component" value="Unassembled WGS sequence"/>
</dbReference>
<dbReference type="NCBIfam" id="TIGR00912">
    <property type="entry name" value="2A0309"/>
    <property type="match status" value="1"/>
</dbReference>
<dbReference type="GO" id="GO:0009847">
    <property type="term" value="P:spore germination"/>
    <property type="evidence" value="ECO:0007669"/>
    <property type="project" value="InterPro"/>
</dbReference>
<feature type="transmembrane region" description="Helical" evidence="8">
    <location>
        <begin position="274"/>
        <end position="298"/>
    </location>
</feature>
<proteinExistence type="inferred from homology"/>